<protein>
    <submittedName>
        <fullName evidence="2">DnaA regulatory inactivator Hda</fullName>
    </submittedName>
</protein>
<dbReference type="SUPFAM" id="SSF52540">
    <property type="entry name" value="P-loop containing nucleoside triphosphate hydrolases"/>
    <property type="match status" value="1"/>
</dbReference>
<dbReference type="PANTHER" id="PTHR30050">
    <property type="entry name" value="CHROMOSOMAL REPLICATION INITIATOR PROTEIN DNAA"/>
    <property type="match status" value="1"/>
</dbReference>
<accession>A0A2U2MW43</accession>
<dbReference type="GO" id="GO:0006270">
    <property type="term" value="P:DNA replication initiation"/>
    <property type="evidence" value="ECO:0007669"/>
    <property type="project" value="TreeGrafter"/>
</dbReference>
<dbReference type="InterPro" id="IPR055199">
    <property type="entry name" value="Hda_lid"/>
</dbReference>
<reference evidence="2 3" key="1">
    <citation type="submission" date="2018-05" db="EMBL/GenBank/DDBJ databases">
        <title>Spiribacter halobius sp. nov., a moderately halophilic bacterium isolated from marine solar saltern.</title>
        <authorList>
            <person name="Zheng W.-S."/>
            <person name="Lu D.-C."/>
            <person name="Du Z.-J."/>
        </authorList>
    </citation>
    <scope>NUCLEOTIDE SEQUENCE [LARGE SCALE GENOMIC DNA]</scope>
    <source>
        <strain evidence="2 3">E85</strain>
    </source>
</reference>
<dbReference type="Proteomes" id="UP000245474">
    <property type="component" value="Unassembled WGS sequence"/>
</dbReference>
<dbReference type="Gene3D" id="3.40.50.300">
    <property type="entry name" value="P-loop containing nucleotide triphosphate hydrolases"/>
    <property type="match status" value="1"/>
</dbReference>
<evidence type="ECO:0000259" key="1">
    <source>
        <dbReference type="Pfam" id="PF22688"/>
    </source>
</evidence>
<evidence type="ECO:0000313" key="3">
    <source>
        <dbReference type="Proteomes" id="UP000245474"/>
    </source>
</evidence>
<organism evidence="2 3">
    <name type="scientific">Sediminicurvatus halobius</name>
    <dbReference type="NCBI Taxonomy" id="2182432"/>
    <lineage>
        <taxon>Bacteria</taxon>
        <taxon>Pseudomonadati</taxon>
        <taxon>Pseudomonadota</taxon>
        <taxon>Gammaproteobacteria</taxon>
        <taxon>Chromatiales</taxon>
        <taxon>Ectothiorhodospiraceae</taxon>
        <taxon>Sediminicurvatus</taxon>
    </lineage>
</organism>
<evidence type="ECO:0000313" key="2">
    <source>
        <dbReference type="EMBL" id="PWG61073.1"/>
    </source>
</evidence>
<dbReference type="PANTHER" id="PTHR30050:SF5">
    <property type="entry name" value="DNAA REGULATORY INACTIVATOR HDA"/>
    <property type="match status" value="1"/>
</dbReference>
<name>A0A2U2MW43_9GAMM</name>
<proteinExistence type="predicted"/>
<dbReference type="NCBIfam" id="TIGR03420">
    <property type="entry name" value="DnaA_homol_Hda"/>
    <property type="match status" value="1"/>
</dbReference>
<sequence>MSGRVTGAPAAHGRQLALDFRWDAGADLDLYVPGRNAAAVVALRAAARAAWDPIHLTGPVATGKSHLLQAACGIASAGGYTAVYVPLAERAEGPPEQLEGLERVGVVALDGLEAIAGRPAWEEAVFHCHNRLRDAGGQLLVASRAGPAELGLALPDLASRLQAMLRLRLQPPDDDTRAAVLQRHAARLGLELPAATARYLLTRQSRDLHHLLAVLDRLDAASLAAGRRLTVPFVREALGAGSVPGQ</sequence>
<dbReference type="OrthoDB" id="9784878at2"/>
<dbReference type="RefSeq" id="WP_109680272.1">
    <property type="nucleotide sequence ID" value="NZ_CP086615.1"/>
</dbReference>
<dbReference type="EMBL" id="QFFI01000051">
    <property type="protein sequence ID" value="PWG61073.1"/>
    <property type="molecule type" value="Genomic_DNA"/>
</dbReference>
<dbReference type="Gene3D" id="1.10.8.60">
    <property type="match status" value="1"/>
</dbReference>
<dbReference type="GO" id="GO:0032297">
    <property type="term" value="P:negative regulation of DNA-templated DNA replication initiation"/>
    <property type="evidence" value="ECO:0007669"/>
    <property type="project" value="InterPro"/>
</dbReference>
<feature type="domain" description="Hda lid" evidence="1">
    <location>
        <begin position="174"/>
        <end position="238"/>
    </location>
</feature>
<dbReference type="InterPro" id="IPR017788">
    <property type="entry name" value="Hda"/>
</dbReference>
<comment type="caution">
    <text evidence="2">The sequence shown here is derived from an EMBL/GenBank/DDBJ whole genome shotgun (WGS) entry which is preliminary data.</text>
</comment>
<dbReference type="AlphaFoldDB" id="A0A2U2MW43"/>
<dbReference type="Pfam" id="PF22688">
    <property type="entry name" value="Hda_lid"/>
    <property type="match status" value="1"/>
</dbReference>
<dbReference type="InterPro" id="IPR027417">
    <property type="entry name" value="P-loop_NTPase"/>
</dbReference>
<gene>
    <name evidence="2" type="primary">hda</name>
    <name evidence="2" type="ORF">DEM34_18310</name>
</gene>
<keyword evidence="3" id="KW-1185">Reference proteome</keyword>